<dbReference type="Gene3D" id="3.40.190.10">
    <property type="entry name" value="Periplasmic binding protein-like II"/>
    <property type="match status" value="2"/>
</dbReference>
<evidence type="ECO:0000313" key="2">
    <source>
        <dbReference type="Proteomes" id="UP000824005"/>
    </source>
</evidence>
<dbReference type="PANTHER" id="PTHR43649:SF12">
    <property type="entry name" value="DIACETYLCHITOBIOSE BINDING PROTEIN DASA"/>
    <property type="match status" value="1"/>
</dbReference>
<dbReference type="CDD" id="cd13585">
    <property type="entry name" value="PBP2_TMBP_like"/>
    <property type="match status" value="1"/>
</dbReference>
<dbReference type="Pfam" id="PF01547">
    <property type="entry name" value="SBP_bac_1"/>
    <property type="match status" value="1"/>
</dbReference>
<protein>
    <submittedName>
        <fullName evidence="1">Sugar ABC transporter substrate-binding protein</fullName>
    </submittedName>
</protein>
<accession>A0A9D2C8E7</accession>
<comment type="caution">
    <text evidence="1">The sequence shown here is derived from an EMBL/GenBank/DDBJ whole genome shotgun (WGS) entry which is preliminary data.</text>
</comment>
<sequence>MFTSQTRRTAGQPHPRYRGGRVAAAAATVATFGLVLSACGGNGTGSGDGTMELQVALWGDSDRAALYEAAVEIFEEEHENVSIDLQFADLTPYLERLATSAAAGDLPDVMFMRDTHLGRYGSSGALLDLGEYIGDTIDTDDLGETAAADGTVGDGVYGLPSHYVGQATLYDAARLAEVGVDPAELDTWDGYAEAARAAMDTADGYYGTVDPTTGSTHRHFESWIRQADEELFTDEGEIGFTAETAESWFQFWADLRDAGAAPPADIQKESESSGWTNDLIVTGRAALRPSSTNHLTIVQDLTPNDIGLAGVPASPDASEDWRFFPPILLSAAANTDHPELATELISFLINNVDAAVETTLSQGAPSSAAVREALLPELTEDETKFITQISEEQELPQRSFPIRPEGAEAFNAEITRAGEEIAYGRLSVEEAVAQLIRNGERVLAENNG</sequence>
<dbReference type="InterPro" id="IPR006059">
    <property type="entry name" value="SBP"/>
</dbReference>
<proteinExistence type="predicted"/>
<dbReference type="Proteomes" id="UP000824005">
    <property type="component" value="Unassembled WGS sequence"/>
</dbReference>
<dbReference type="EMBL" id="DXDC01000007">
    <property type="protein sequence ID" value="HIY64714.1"/>
    <property type="molecule type" value="Genomic_DNA"/>
</dbReference>
<dbReference type="SUPFAM" id="SSF53850">
    <property type="entry name" value="Periplasmic binding protein-like II"/>
    <property type="match status" value="1"/>
</dbReference>
<reference evidence="1" key="1">
    <citation type="journal article" date="2021" name="PeerJ">
        <title>Extensive microbial diversity within the chicken gut microbiome revealed by metagenomics and culture.</title>
        <authorList>
            <person name="Gilroy R."/>
            <person name="Ravi A."/>
            <person name="Getino M."/>
            <person name="Pursley I."/>
            <person name="Horton D.L."/>
            <person name="Alikhan N.F."/>
            <person name="Baker D."/>
            <person name="Gharbi K."/>
            <person name="Hall N."/>
            <person name="Watson M."/>
            <person name="Adriaenssens E.M."/>
            <person name="Foster-Nyarko E."/>
            <person name="Jarju S."/>
            <person name="Secka A."/>
            <person name="Antonio M."/>
            <person name="Oren A."/>
            <person name="Chaudhuri R.R."/>
            <person name="La Ragione R."/>
            <person name="Hildebrand F."/>
            <person name="Pallen M.J."/>
        </authorList>
    </citation>
    <scope>NUCLEOTIDE SEQUENCE</scope>
    <source>
        <strain evidence="1">ChiGjej1B1-98</strain>
    </source>
</reference>
<organism evidence="1 2">
    <name type="scientific">Candidatus Agrococcus pullicola</name>
    <dbReference type="NCBI Taxonomy" id="2838429"/>
    <lineage>
        <taxon>Bacteria</taxon>
        <taxon>Bacillati</taxon>
        <taxon>Actinomycetota</taxon>
        <taxon>Actinomycetes</taxon>
        <taxon>Micrococcales</taxon>
        <taxon>Microbacteriaceae</taxon>
        <taxon>Agrococcus</taxon>
    </lineage>
</organism>
<dbReference type="InterPro" id="IPR050490">
    <property type="entry name" value="Bact_solute-bd_prot1"/>
</dbReference>
<dbReference type="AlphaFoldDB" id="A0A9D2C8E7"/>
<reference evidence="1" key="2">
    <citation type="submission" date="2021-04" db="EMBL/GenBank/DDBJ databases">
        <authorList>
            <person name="Gilroy R."/>
        </authorList>
    </citation>
    <scope>NUCLEOTIDE SEQUENCE</scope>
    <source>
        <strain evidence="1">ChiGjej1B1-98</strain>
    </source>
</reference>
<gene>
    <name evidence="1" type="ORF">H9830_00375</name>
</gene>
<name>A0A9D2C8E7_9MICO</name>
<evidence type="ECO:0000313" key="1">
    <source>
        <dbReference type="EMBL" id="HIY64714.1"/>
    </source>
</evidence>
<dbReference type="PANTHER" id="PTHR43649">
    <property type="entry name" value="ARABINOSE-BINDING PROTEIN-RELATED"/>
    <property type="match status" value="1"/>
</dbReference>